<accession>A0A9P5XWI3</accession>
<dbReference type="AlphaFoldDB" id="A0A9P5XWI3"/>
<keyword evidence="2" id="KW-1133">Transmembrane helix</keyword>
<organism evidence="3 4">
    <name type="scientific">Collybia nuda</name>
    <dbReference type="NCBI Taxonomy" id="64659"/>
    <lineage>
        <taxon>Eukaryota</taxon>
        <taxon>Fungi</taxon>
        <taxon>Dikarya</taxon>
        <taxon>Basidiomycota</taxon>
        <taxon>Agaricomycotina</taxon>
        <taxon>Agaricomycetes</taxon>
        <taxon>Agaricomycetidae</taxon>
        <taxon>Agaricales</taxon>
        <taxon>Tricholomatineae</taxon>
        <taxon>Clitocybaceae</taxon>
        <taxon>Collybia</taxon>
    </lineage>
</organism>
<evidence type="ECO:0000313" key="3">
    <source>
        <dbReference type="EMBL" id="KAF9456995.1"/>
    </source>
</evidence>
<evidence type="ECO:0000256" key="1">
    <source>
        <dbReference type="SAM" id="MobiDB-lite"/>
    </source>
</evidence>
<keyword evidence="2" id="KW-0472">Membrane</keyword>
<keyword evidence="4" id="KW-1185">Reference proteome</keyword>
<evidence type="ECO:0000313" key="4">
    <source>
        <dbReference type="Proteomes" id="UP000807353"/>
    </source>
</evidence>
<dbReference type="Proteomes" id="UP000807353">
    <property type="component" value="Unassembled WGS sequence"/>
</dbReference>
<feature type="compositionally biased region" description="Polar residues" evidence="1">
    <location>
        <begin position="143"/>
        <end position="161"/>
    </location>
</feature>
<feature type="region of interest" description="Disordered" evidence="1">
    <location>
        <begin position="143"/>
        <end position="209"/>
    </location>
</feature>
<protein>
    <submittedName>
        <fullName evidence="3">Uncharacterized protein</fullName>
    </submittedName>
</protein>
<name>A0A9P5XWI3_9AGAR</name>
<reference evidence="3" key="1">
    <citation type="submission" date="2020-11" db="EMBL/GenBank/DDBJ databases">
        <authorList>
            <consortium name="DOE Joint Genome Institute"/>
            <person name="Ahrendt S."/>
            <person name="Riley R."/>
            <person name="Andreopoulos W."/>
            <person name="Labutti K."/>
            <person name="Pangilinan J."/>
            <person name="Ruiz-Duenas F.J."/>
            <person name="Barrasa J.M."/>
            <person name="Sanchez-Garcia M."/>
            <person name="Camarero S."/>
            <person name="Miyauchi S."/>
            <person name="Serrano A."/>
            <person name="Linde D."/>
            <person name="Babiker R."/>
            <person name="Drula E."/>
            <person name="Ayuso-Fernandez I."/>
            <person name="Pacheco R."/>
            <person name="Padilla G."/>
            <person name="Ferreira P."/>
            <person name="Barriuso J."/>
            <person name="Kellner H."/>
            <person name="Castanera R."/>
            <person name="Alfaro M."/>
            <person name="Ramirez L."/>
            <person name="Pisabarro A.G."/>
            <person name="Kuo A."/>
            <person name="Tritt A."/>
            <person name="Lipzen A."/>
            <person name="He G."/>
            <person name="Yan M."/>
            <person name="Ng V."/>
            <person name="Cullen D."/>
            <person name="Martin F."/>
            <person name="Rosso M.-N."/>
            <person name="Henrissat B."/>
            <person name="Hibbett D."/>
            <person name="Martinez A.T."/>
            <person name="Grigoriev I.V."/>
        </authorList>
    </citation>
    <scope>NUCLEOTIDE SEQUENCE</scope>
    <source>
        <strain evidence="3">CBS 247.69</strain>
    </source>
</reference>
<keyword evidence="2" id="KW-0812">Transmembrane</keyword>
<dbReference type="EMBL" id="MU150392">
    <property type="protein sequence ID" value="KAF9456995.1"/>
    <property type="molecule type" value="Genomic_DNA"/>
</dbReference>
<proteinExistence type="predicted"/>
<evidence type="ECO:0000256" key="2">
    <source>
        <dbReference type="SAM" id="Phobius"/>
    </source>
</evidence>
<gene>
    <name evidence="3" type="ORF">BDZ94DRAFT_1241111</name>
</gene>
<sequence length="302" mass="33199">MSDYLITPLTPELEYSASTTAPSESPGGNRIVLIALSAFGGLISLGIIAICVHALVDKYKSKKSTQGNISPLPRVPAHNSLENYASESSNHVTESFRNTSMIGVPFNGQGRPLRKAREGPLGMPTTHRGGYMIDRRVLHKTQQRQGTVAFQEGTQSMTSGTRRVKHNPIRSSPPPSITSRQQVDPPRRPRGWDLSEFNPPQSAQSSTYPPSVLPEYYARSPSPPLILQLVEERNFDLGRKRARPISHCNLSHLLAFLTFPLGLIEGDDTQRKAVLEIHIYSELLGIHASLGTYFGVRGGIAR</sequence>
<feature type="region of interest" description="Disordered" evidence="1">
    <location>
        <begin position="101"/>
        <end position="129"/>
    </location>
</feature>
<feature type="compositionally biased region" description="Polar residues" evidence="1">
    <location>
        <begin position="198"/>
        <end position="209"/>
    </location>
</feature>
<feature type="transmembrane region" description="Helical" evidence="2">
    <location>
        <begin position="31"/>
        <end position="56"/>
    </location>
</feature>
<comment type="caution">
    <text evidence="3">The sequence shown here is derived from an EMBL/GenBank/DDBJ whole genome shotgun (WGS) entry which is preliminary data.</text>
</comment>